<dbReference type="OrthoDB" id="614964at2"/>
<dbReference type="SMART" id="SM00028">
    <property type="entry name" value="TPR"/>
    <property type="match status" value="3"/>
</dbReference>
<keyword evidence="4" id="KW-0802">TPR repeat</keyword>
<comment type="subcellular location">
    <subcellularLocation>
        <location evidence="1">Cytoplasm</location>
    </subcellularLocation>
</comment>
<reference evidence="8 9" key="1">
    <citation type="submission" date="2018-04" db="EMBL/GenBank/DDBJ databases">
        <title>Marixanthomonas spongiae HN-E44 sp. nov., isolated from a marine sponge.</title>
        <authorList>
            <person name="Luo L."/>
            <person name="Zhuang L."/>
        </authorList>
    </citation>
    <scope>NUCLEOTIDE SEQUENCE [LARGE SCALE GENOMIC DNA]</scope>
    <source>
        <strain evidence="8 9">HN-E44</strain>
    </source>
</reference>
<accession>A0A2U0HU55</accession>
<keyword evidence="3" id="KW-0677">Repeat</keyword>
<feature type="transmembrane region" description="Helical" evidence="7">
    <location>
        <begin position="337"/>
        <end position="358"/>
    </location>
</feature>
<evidence type="ECO:0000313" key="8">
    <source>
        <dbReference type="EMBL" id="PVW12403.1"/>
    </source>
</evidence>
<keyword evidence="9" id="KW-1185">Reference proteome</keyword>
<dbReference type="PANTHER" id="PTHR46630:SF1">
    <property type="entry name" value="TETRATRICOPEPTIDE REPEAT PROTEIN 29"/>
    <property type="match status" value="1"/>
</dbReference>
<keyword evidence="6" id="KW-0175">Coiled coil</keyword>
<dbReference type="SUPFAM" id="SSF46894">
    <property type="entry name" value="C-terminal effector domain of the bipartite response regulators"/>
    <property type="match status" value="1"/>
</dbReference>
<evidence type="ECO:0000256" key="1">
    <source>
        <dbReference type="ARBA" id="ARBA00004496"/>
    </source>
</evidence>
<dbReference type="Gene3D" id="1.25.40.10">
    <property type="entry name" value="Tetratricopeptide repeat domain"/>
    <property type="match status" value="2"/>
</dbReference>
<evidence type="ECO:0000256" key="4">
    <source>
        <dbReference type="ARBA" id="ARBA00022803"/>
    </source>
</evidence>
<dbReference type="InterPro" id="IPR051476">
    <property type="entry name" value="Bac_ResReg_Asp_Phosphatase"/>
</dbReference>
<keyword evidence="7" id="KW-0812">Transmembrane</keyword>
<keyword evidence="2" id="KW-0963">Cytoplasm</keyword>
<dbReference type="Pfam" id="PF13374">
    <property type="entry name" value="TPR_10"/>
    <property type="match status" value="1"/>
</dbReference>
<keyword evidence="7" id="KW-1133">Transmembrane helix</keyword>
<dbReference type="PANTHER" id="PTHR46630">
    <property type="entry name" value="TETRATRICOPEPTIDE REPEAT PROTEIN 29"/>
    <property type="match status" value="1"/>
</dbReference>
<evidence type="ECO:0000256" key="5">
    <source>
        <dbReference type="ARBA" id="ARBA00038253"/>
    </source>
</evidence>
<comment type="similarity">
    <text evidence="5">Belongs to the Rap family.</text>
</comment>
<dbReference type="SUPFAM" id="SSF48452">
    <property type="entry name" value="TPR-like"/>
    <property type="match status" value="2"/>
</dbReference>
<dbReference type="InterPro" id="IPR016032">
    <property type="entry name" value="Sig_transdc_resp-reg_C-effctor"/>
</dbReference>
<proteinExistence type="inferred from homology"/>
<organism evidence="8 9">
    <name type="scientific">Marixanthomonas spongiae</name>
    <dbReference type="NCBI Taxonomy" id="2174845"/>
    <lineage>
        <taxon>Bacteria</taxon>
        <taxon>Pseudomonadati</taxon>
        <taxon>Bacteroidota</taxon>
        <taxon>Flavobacteriia</taxon>
        <taxon>Flavobacteriales</taxon>
        <taxon>Flavobacteriaceae</taxon>
        <taxon>Marixanthomonas</taxon>
    </lineage>
</organism>
<name>A0A2U0HU55_9FLAO</name>
<feature type="coiled-coil region" evidence="6">
    <location>
        <begin position="375"/>
        <end position="441"/>
    </location>
</feature>
<dbReference type="InterPro" id="IPR019734">
    <property type="entry name" value="TPR_rpt"/>
</dbReference>
<dbReference type="InterPro" id="IPR011990">
    <property type="entry name" value="TPR-like_helical_dom_sf"/>
</dbReference>
<sequence length="550" mass="64082">MFKRLLMLLCLTVITGIVYGQDRNLSFCDNLIKKGVRLLEEGKHAQSLEFLVEAESLAKKNKWSKQQFLAINNIGANYFSLYAYGEALDSYLEAYTIAIKELGSKYEMVVLNNIAILYSKEKKYNKSYEYFKKAYSTAIQNEEDRKRGLYAVNLGLVSNRLGNLNQARSYFHEALPLLEVYPRIKQQAYIGLGETLVLARSYKEAKDSLLQLLPELRTENNSDLVTDVLLLLSNIAYSQNNMLLAVEWASAMLEYNNNVESRLNAFQQLSKIYTKTGELERALVAKDSVLSISSRWNEIKNDRLFATNKIKFELQNYQNELKNNQKEIEENQKTFRVIFAVTILIILLIAVTLQASYIQSKQRKIIHARNEEVMALELEKEKNKKLILKKKLDEEEARALLEEERLKNEIGFRNRKLSAKALHLIQRNDLLQHIIEDLEQQSQNGLQNRSLKTYISELKKLLHSEEEWENFIDHFEEVNHGFISALKNKHSNLNVNDLRFISYVYMKLTNKEIAYVFNITHEASRKRRERISKKMNLKSSSDLYDYISGF</sequence>
<gene>
    <name evidence="8" type="ORF">DDV96_14910</name>
</gene>
<dbReference type="GO" id="GO:0003677">
    <property type="term" value="F:DNA binding"/>
    <property type="evidence" value="ECO:0007669"/>
    <property type="project" value="InterPro"/>
</dbReference>
<evidence type="ECO:0000256" key="2">
    <source>
        <dbReference type="ARBA" id="ARBA00022490"/>
    </source>
</evidence>
<keyword evidence="7" id="KW-0472">Membrane</keyword>
<dbReference type="RefSeq" id="WP_133240866.1">
    <property type="nucleotide sequence ID" value="NZ_QEHR01000014.1"/>
</dbReference>
<evidence type="ECO:0000256" key="7">
    <source>
        <dbReference type="SAM" id="Phobius"/>
    </source>
</evidence>
<evidence type="ECO:0000256" key="6">
    <source>
        <dbReference type="SAM" id="Coils"/>
    </source>
</evidence>
<evidence type="ECO:0000313" key="9">
    <source>
        <dbReference type="Proteomes" id="UP000245962"/>
    </source>
</evidence>
<dbReference type="GO" id="GO:0006355">
    <property type="term" value="P:regulation of DNA-templated transcription"/>
    <property type="evidence" value="ECO:0007669"/>
    <property type="project" value="InterPro"/>
</dbReference>
<protein>
    <submittedName>
        <fullName evidence="8">Uncharacterized protein</fullName>
    </submittedName>
</protein>
<dbReference type="EMBL" id="QEHR01000014">
    <property type="protein sequence ID" value="PVW12403.1"/>
    <property type="molecule type" value="Genomic_DNA"/>
</dbReference>
<feature type="coiled-coil region" evidence="6">
    <location>
        <begin position="307"/>
        <end position="334"/>
    </location>
</feature>
<comment type="caution">
    <text evidence="8">The sequence shown here is derived from an EMBL/GenBank/DDBJ whole genome shotgun (WGS) entry which is preliminary data.</text>
</comment>
<dbReference type="Proteomes" id="UP000245962">
    <property type="component" value="Unassembled WGS sequence"/>
</dbReference>
<evidence type="ECO:0000256" key="3">
    <source>
        <dbReference type="ARBA" id="ARBA00022737"/>
    </source>
</evidence>
<dbReference type="GO" id="GO:0005737">
    <property type="term" value="C:cytoplasm"/>
    <property type="evidence" value="ECO:0007669"/>
    <property type="project" value="UniProtKB-SubCell"/>
</dbReference>
<dbReference type="AlphaFoldDB" id="A0A2U0HU55"/>